<proteinExistence type="predicted"/>
<evidence type="ECO:0000313" key="2">
    <source>
        <dbReference type="Proteomes" id="UP001469553"/>
    </source>
</evidence>
<dbReference type="EMBL" id="JAHRIP010087885">
    <property type="protein sequence ID" value="MEQ2316068.1"/>
    <property type="molecule type" value="Genomic_DNA"/>
</dbReference>
<accession>A0ABV1AF60</accession>
<sequence length="69" mass="7813">MPSINMKLEMVTIIACEVDTEVFTSDKMQTRIFINGIRSFPRRTDAAPPAQLKVRNATTGTALWGRCRR</sequence>
<organism evidence="1 2">
    <name type="scientific">Ameca splendens</name>
    <dbReference type="NCBI Taxonomy" id="208324"/>
    <lineage>
        <taxon>Eukaryota</taxon>
        <taxon>Metazoa</taxon>
        <taxon>Chordata</taxon>
        <taxon>Craniata</taxon>
        <taxon>Vertebrata</taxon>
        <taxon>Euteleostomi</taxon>
        <taxon>Actinopterygii</taxon>
        <taxon>Neopterygii</taxon>
        <taxon>Teleostei</taxon>
        <taxon>Neoteleostei</taxon>
        <taxon>Acanthomorphata</taxon>
        <taxon>Ovalentaria</taxon>
        <taxon>Atherinomorphae</taxon>
        <taxon>Cyprinodontiformes</taxon>
        <taxon>Goodeidae</taxon>
        <taxon>Ameca</taxon>
    </lineage>
</organism>
<gene>
    <name evidence="1" type="ORF">AMECASPLE_028918</name>
</gene>
<dbReference type="Proteomes" id="UP001469553">
    <property type="component" value="Unassembled WGS sequence"/>
</dbReference>
<comment type="caution">
    <text evidence="1">The sequence shown here is derived from an EMBL/GenBank/DDBJ whole genome shotgun (WGS) entry which is preliminary data.</text>
</comment>
<reference evidence="1 2" key="1">
    <citation type="submission" date="2021-06" db="EMBL/GenBank/DDBJ databases">
        <authorList>
            <person name="Palmer J.M."/>
        </authorList>
    </citation>
    <scope>NUCLEOTIDE SEQUENCE [LARGE SCALE GENOMIC DNA]</scope>
    <source>
        <strain evidence="1 2">AS_MEX2019</strain>
        <tissue evidence="1">Muscle</tissue>
    </source>
</reference>
<keyword evidence="2" id="KW-1185">Reference proteome</keyword>
<evidence type="ECO:0000313" key="1">
    <source>
        <dbReference type="EMBL" id="MEQ2316068.1"/>
    </source>
</evidence>
<protein>
    <submittedName>
        <fullName evidence="1">Uncharacterized protein</fullName>
    </submittedName>
</protein>
<name>A0ABV1AF60_9TELE</name>